<evidence type="ECO:0000256" key="1">
    <source>
        <dbReference type="ARBA" id="ARBA00022821"/>
    </source>
</evidence>
<feature type="region of interest" description="Disordered" evidence="3">
    <location>
        <begin position="243"/>
        <end position="313"/>
    </location>
</feature>
<dbReference type="EMBL" id="BAAASK010000021">
    <property type="protein sequence ID" value="GAA2695605.1"/>
    <property type="molecule type" value="Genomic_DNA"/>
</dbReference>
<sequence>MSAGSDGSGDGGASTALRNTAMAGAGLGCLMSPLVLSGAAVIVVIFGGLGILLAPLIALYLLFTSGGGGSEVTEGDATTALMIVQGDGKVDFDETTVPDDLVDPIEEAGQQCGAITAVVIASQIQAESAFDASKVGPGGRLGISQLPPKVFKQYGKDDDDNGEINARDAADSILAQGRYLCALSDQVDEALDSEAVLGDHLNLVLAAYRVGMDAVIAAKGVPAGNDIQQYILDIRSRFPVYAGIGAPPPTASPDSDGPREESDGGGGKGQSRRGGEGDSGKEEPDKGSPGSGKPGEEHSAPGNSAGFPVSESQFDKMFPNRNPFYTYQGLVSALSAYPAFANTGSGTLKKQEAAAFLANISHETGGLAHVVEQNTTNYSHYCDGTKPYGCPAGQDAYYGRGPIQLSWNVNYKTAGEALGMDLLNKPRLVEEDATVAWKTGLWYWNTQSGPGAMPGHSAMVNGAGFGESIRSINGALECNGGNPAQVESRVANYRNFTQILGVPTGDQLTC</sequence>
<keyword evidence="4" id="KW-0812">Transmembrane</keyword>
<feature type="compositionally biased region" description="Basic and acidic residues" evidence="3">
    <location>
        <begin position="273"/>
        <end position="286"/>
    </location>
</feature>
<keyword evidence="8" id="KW-1185">Reference proteome</keyword>
<keyword evidence="1" id="KW-0611">Plant defense</keyword>
<dbReference type="SUPFAM" id="SSF53955">
    <property type="entry name" value="Lysozyme-like"/>
    <property type="match status" value="2"/>
</dbReference>
<proteinExistence type="predicted"/>
<feature type="transmembrane region" description="Helical" evidence="4">
    <location>
        <begin position="40"/>
        <end position="63"/>
    </location>
</feature>
<evidence type="ECO:0000259" key="6">
    <source>
        <dbReference type="Pfam" id="PF01464"/>
    </source>
</evidence>
<dbReference type="Gene3D" id="3.30.20.10">
    <property type="entry name" value="Endochitinase, domain 2"/>
    <property type="match status" value="1"/>
</dbReference>
<dbReference type="Pfam" id="PF01464">
    <property type="entry name" value="SLT"/>
    <property type="match status" value="1"/>
</dbReference>
<protein>
    <recommendedName>
        <fullName evidence="9">Chitinase</fullName>
    </recommendedName>
</protein>
<dbReference type="Gene3D" id="1.10.530.10">
    <property type="match status" value="2"/>
</dbReference>
<dbReference type="InterPro" id="IPR023346">
    <property type="entry name" value="Lysozyme-like_dom_sf"/>
</dbReference>
<evidence type="ECO:0000256" key="4">
    <source>
        <dbReference type="SAM" id="Phobius"/>
    </source>
</evidence>
<evidence type="ECO:0000313" key="7">
    <source>
        <dbReference type="EMBL" id="GAA2695605.1"/>
    </source>
</evidence>
<evidence type="ECO:0000256" key="2">
    <source>
        <dbReference type="ARBA" id="ARBA00023157"/>
    </source>
</evidence>
<evidence type="ECO:0008006" key="9">
    <source>
        <dbReference type="Google" id="ProtNLM"/>
    </source>
</evidence>
<comment type="caution">
    <text evidence="7">The sequence shown here is derived from an EMBL/GenBank/DDBJ whole genome shotgun (WGS) entry which is preliminary data.</text>
</comment>
<keyword evidence="4" id="KW-1133">Transmembrane helix</keyword>
<dbReference type="Proteomes" id="UP001499989">
    <property type="component" value="Unassembled WGS sequence"/>
</dbReference>
<evidence type="ECO:0000259" key="5">
    <source>
        <dbReference type="Pfam" id="PF00182"/>
    </source>
</evidence>
<dbReference type="PANTHER" id="PTHR22595">
    <property type="entry name" value="CHITINASE-RELATED"/>
    <property type="match status" value="1"/>
</dbReference>
<dbReference type="PANTHER" id="PTHR22595:SF79">
    <property type="entry name" value="CHITINASE 12"/>
    <property type="match status" value="1"/>
</dbReference>
<feature type="domain" description="Transglycosylase SLT" evidence="6">
    <location>
        <begin position="115"/>
        <end position="227"/>
    </location>
</feature>
<dbReference type="Pfam" id="PF00182">
    <property type="entry name" value="Glyco_hydro_19"/>
    <property type="match status" value="1"/>
</dbReference>
<dbReference type="CDD" id="cd00325">
    <property type="entry name" value="chitinase_GH19"/>
    <property type="match status" value="1"/>
</dbReference>
<accession>A0ABN3T8B7</accession>
<reference evidence="7 8" key="1">
    <citation type="journal article" date="2019" name="Int. J. Syst. Evol. Microbiol.">
        <title>The Global Catalogue of Microorganisms (GCM) 10K type strain sequencing project: providing services to taxonomists for standard genome sequencing and annotation.</title>
        <authorList>
            <consortium name="The Broad Institute Genomics Platform"/>
            <consortium name="The Broad Institute Genome Sequencing Center for Infectious Disease"/>
            <person name="Wu L."/>
            <person name="Ma J."/>
        </authorList>
    </citation>
    <scope>NUCLEOTIDE SEQUENCE [LARGE SCALE GENOMIC DNA]</scope>
    <source>
        <strain evidence="7 8">JCM 4531</strain>
    </source>
</reference>
<keyword evidence="4" id="KW-0472">Membrane</keyword>
<name>A0ABN3T8B7_9ACTN</name>
<gene>
    <name evidence="7" type="ORF">GCM10010310_57380</name>
</gene>
<dbReference type="InterPro" id="IPR000726">
    <property type="entry name" value="Glyco_hydro_19_cat"/>
</dbReference>
<feature type="domain" description="Glycoside hydrolase family 19 catalytic" evidence="5">
    <location>
        <begin position="309"/>
        <end position="510"/>
    </location>
</feature>
<organism evidence="7 8">
    <name type="scientific">Streptomyces violaceolatus</name>
    <dbReference type="NCBI Taxonomy" id="67378"/>
    <lineage>
        <taxon>Bacteria</taxon>
        <taxon>Bacillati</taxon>
        <taxon>Actinomycetota</taxon>
        <taxon>Actinomycetes</taxon>
        <taxon>Kitasatosporales</taxon>
        <taxon>Streptomycetaceae</taxon>
        <taxon>Streptomyces</taxon>
        <taxon>Streptomyces violaceoruber group</taxon>
    </lineage>
</organism>
<keyword evidence="2" id="KW-1015">Disulfide bond</keyword>
<evidence type="ECO:0000313" key="8">
    <source>
        <dbReference type="Proteomes" id="UP001499989"/>
    </source>
</evidence>
<dbReference type="InterPro" id="IPR008258">
    <property type="entry name" value="Transglycosylase_SLT_dom_1"/>
</dbReference>
<evidence type="ECO:0000256" key="3">
    <source>
        <dbReference type="SAM" id="MobiDB-lite"/>
    </source>
</evidence>